<reference evidence="8 9" key="1">
    <citation type="journal article" date="2017" name="ISME J.">
        <title>Energy and carbon metabolisms in a deep terrestrial subsurface fluid microbial community.</title>
        <authorList>
            <person name="Momper L."/>
            <person name="Jungbluth S.P."/>
            <person name="Lee M.D."/>
            <person name="Amend J.P."/>
        </authorList>
    </citation>
    <scope>NUCLEOTIDE SEQUENCE [LARGE SCALE GENOMIC DNA]</scope>
    <source>
        <strain evidence="8">SURF_5</strain>
    </source>
</reference>
<gene>
    <name evidence="8" type="ORF">C4520_02365</name>
</gene>
<dbReference type="SMART" id="SM00382">
    <property type="entry name" value="AAA"/>
    <property type="match status" value="1"/>
</dbReference>
<dbReference type="Gene3D" id="1.10.10.60">
    <property type="entry name" value="Homeodomain-like"/>
    <property type="match status" value="1"/>
</dbReference>
<evidence type="ECO:0000313" key="9">
    <source>
        <dbReference type="Proteomes" id="UP000265882"/>
    </source>
</evidence>
<dbReference type="InterPro" id="IPR025662">
    <property type="entry name" value="Sigma_54_int_dom_ATP-bd_1"/>
</dbReference>
<evidence type="ECO:0000256" key="3">
    <source>
        <dbReference type="ARBA" id="ARBA00023015"/>
    </source>
</evidence>
<accession>A0A3A4P4S3</accession>
<evidence type="ECO:0000313" key="8">
    <source>
        <dbReference type="EMBL" id="RJP25466.1"/>
    </source>
</evidence>
<protein>
    <submittedName>
        <fullName evidence="8">Sigma-54-dependent Fis family transcriptional regulator</fullName>
    </submittedName>
</protein>
<dbReference type="Gene3D" id="3.40.50.2300">
    <property type="match status" value="1"/>
</dbReference>
<feature type="domain" description="Response regulatory" evidence="7">
    <location>
        <begin position="3"/>
        <end position="121"/>
    </location>
</feature>
<dbReference type="EMBL" id="QZKU01000022">
    <property type="protein sequence ID" value="RJP25466.1"/>
    <property type="molecule type" value="Genomic_DNA"/>
</dbReference>
<dbReference type="SUPFAM" id="SSF52172">
    <property type="entry name" value="CheY-like"/>
    <property type="match status" value="1"/>
</dbReference>
<dbReference type="FunFam" id="3.40.50.300:FF:000006">
    <property type="entry name" value="DNA-binding transcriptional regulator NtrC"/>
    <property type="match status" value="1"/>
</dbReference>
<dbReference type="PROSITE" id="PS50110">
    <property type="entry name" value="RESPONSE_REGULATORY"/>
    <property type="match status" value="1"/>
</dbReference>
<keyword evidence="4" id="KW-0804">Transcription</keyword>
<dbReference type="Pfam" id="PF00158">
    <property type="entry name" value="Sigma54_activat"/>
    <property type="match status" value="1"/>
</dbReference>
<dbReference type="SUPFAM" id="SSF52540">
    <property type="entry name" value="P-loop containing nucleoside triphosphate hydrolases"/>
    <property type="match status" value="1"/>
</dbReference>
<dbReference type="Gene3D" id="3.40.50.300">
    <property type="entry name" value="P-loop containing nucleotide triphosphate hydrolases"/>
    <property type="match status" value="1"/>
</dbReference>
<dbReference type="InterPro" id="IPR025944">
    <property type="entry name" value="Sigma_54_int_dom_CS"/>
</dbReference>
<dbReference type="InterPro" id="IPR011006">
    <property type="entry name" value="CheY-like_superfamily"/>
</dbReference>
<dbReference type="AlphaFoldDB" id="A0A3A4P4S3"/>
<dbReference type="Proteomes" id="UP000265882">
    <property type="component" value="Unassembled WGS sequence"/>
</dbReference>
<dbReference type="GO" id="GO:0005524">
    <property type="term" value="F:ATP binding"/>
    <property type="evidence" value="ECO:0007669"/>
    <property type="project" value="UniProtKB-KW"/>
</dbReference>
<dbReference type="InterPro" id="IPR058031">
    <property type="entry name" value="AAA_lid_NorR"/>
</dbReference>
<dbReference type="PANTHER" id="PTHR32071">
    <property type="entry name" value="TRANSCRIPTIONAL REGULATORY PROTEIN"/>
    <property type="match status" value="1"/>
</dbReference>
<dbReference type="Gene3D" id="1.10.8.60">
    <property type="match status" value="1"/>
</dbReference>
<dbReference type="Pfam" id="PF25601">
    <property type="entry name" value="AAA_lid_14"/>
    <property type="match status" value="1"/>
</dbReference>
<feature type="modified residue" description="4-aspartylphosphate" evidence="5">
    <location>
        <position position="51"/>
    </location>
</feature>
<dbReference type="SMART" id="SM00448">
    <property type="entry name" value="REC"/>
    <property type="match status" value="1"/>
</dbReference>
<dbReference type="InterPro" id="IPR003593">
    <property type="entry name" value="AAA+_ATPase"/>
</dbReference>
<evidence type="ECO:0000256" key="2">
    <source>
        <dbReference type="ARBA" id="ARBA00022840"/>
    </source>
</evidence>
<name>A0A3A4P4S3_ABYX5</name>
<dbReference type="InterPro" id="IPR001789">
    <property type="entry name" value="Sig_transdc_resp-reg_receiver"/>
</dbReference>
<keyword evidence="5" id="KW-0597">Phosphoprotein</keyword>
<dbReference type="PROSITE" id="PS00675">
    <property type="entry name" value="SIGMA54_INTERACT_1"/>
    <property type="match status" value="1"/>
</dbReference>
<proteinExistence type="predicted"/>
<evidence type="ECO:0000256" key="4">
    <source>
        <dbReference type="ARBA" id="ARBA00023163"/>
    </source>
</evidence>
<feature type="domain" description="Sigma-54 factor interaction" evidence="6">
    <location>
        <begin position="146"/>
        <end position="375"/>
    </location>
</feature>
<evidence type="ECO:0000256" key="5">
    <source>
        <dbReference type="PROSITE-ProRule" id="PRU00169"/>
    </source>
</evidence>
<dbReference type="PROSITE" id="PS00688">
    <property type="entry name" value="SIGMA54_INTERACT_3"/>
    <property type="match status" value="1"/>
</dbReference>
<dbReference type="InterPro" id="IPR027417">
    <property type="entry name" value="P-loop_NTPase"/>
</dbReference>
<organism evidence="8 9">
    <name type="scientific">Abyssobacteria bacterium (strain SURF_5)</name>
    <dbReference type="NCBI Taxonomy" id="2093360"/>
    <lineage>
        <taxon>Bacteria</taxon>
        <taxon>Pseudomonadati</taxon>
        <taxon>Candidatus Hydrogenedentota</taxon>
        <taxon>Candidatus Abyssobacteria</taxon>
    </lineage>
</organism>
<keyword evidence="3" id="KW-0805">Transcription regulation</keyword>
<sequence>MKSILVISQEAETIGQVQSCFRAGYKVASAADKAAAFELLRKKRHDFILIDIEILRDSTTGEGYKAALQPFWHLYPTVEIVVMTRPEMIREAVMAVKAGASNYLTYPLNPDEVKYVIESIYEMVIMQSELDYLRDKFWHTDDLDVIKTRNALMKKVFEKIRSVAPTKSTVLLIGETGTGKSLLAELIHEHSNRRGNKFISVHCGAIPDTLLESELFGHEKGAFTGAIRRRLGRFEIAKGGTIFLDEIGTVTPSAQIKLLQILQDGTFQRVGGEESIEANVRIIAATNTDLKKMCDSGQFRSDLYYRLNVFPIEIPPLNERIEDIPLLVEGFLKKLNKFYTKQIYDVHPYVMEAFEKYSWPGNIRELENLLERAYILESSSMLTPESFPSELFVSESPRSWVSLDTSISISEARRRGIEQVEVTYLNGLLSAHKGKIEQSARAAGITSRQLHKLMKKYGLRKEDFKESPVRRFGSRS</sequence>
<evidence type="ECO:0000256" key="1">
    <source>
        <dbReference type="ARBA" id="ARBA00022741"/>
    </source>
</evidence>
<dbReference type="InterPro" id="IPR009057">
    <property type="entry name" value="Homeodomain-like_sf"/>
</dbReference>
<comment type="caution">
    <text evidence="8">The sequence shown here is derived from an EMBL/GenBank/DDBJ whole genome shotgun (WGS) entry which is preliminary data.</text>
</comment>
<dbReference type="GO" id="GO:0000160">
    <property type="term" value="P:phosphorelay signal transduction system"/>
    <property type="evidence" value="ECO:0007669"/>
    <property type="project" value="InterPro"/>
</dbReference>
<dbReference type="PROSITE" id="PS50045">
    <property type="entry name" value="SIGMA54_INTERACT_4"/>
    <property type="match status" value="1"/>
</dbReference>
<dbReference type="SUPFAM" id="SSF46689">
    <property type="entry name" value="Homeodomain-like"/>
    <property type="match status" value="1"/>
</dbReference>
<dbReference type="CDD" id="cd00009">
    <property type="entry name" value="AAA"/>
    <property type="match status" value="1"/>
</dbReference>
<evidence type="ECO:0000259" key="6">
    <source>
        <dbReference type="PROSITE" id="PS50045"/>
    </source>
</evidence>
<keyword evidence="2" id="KW-0067">ATP-binding</keyword>
<keyword evidence="1" id="KW-0547">Nucleotide-binding</keyword>
<dbReference type="Pfam" id="PF00072">
    <property type="entry name" value="Response_reg"/>
    <property type="match status" value="1"/>
</dbReference>
<dbReference type="InterPro" id="IPR002078">
    <property type="entry name" value="Sigma_54_int"/>
</dbReference>
<evidence type="ECO:0000259" key="7">
    <source>
        <dbReference type="PROSITE" id="PS50110"/>
    </source>
</evidence>
<dbReference type="GO" id="GO:0006355">
    <property type="term" value="P:regulation of DNA-templated transcription"/>
    <property type="evidence" value="ECO:0007669"/>
    <property type="project" value="InterPro"/>
</dbReference>